<dbReference type="SUPFAM" id="SSF50249">
    <property type="entry name" value="Nucleic acid-binding proteins"/>
    <property type="match status" value="1"/>
</dbReference>
<keyword evidence="5 8" id="KW-0689">Ribosomal protein</keyword>
<accession>A0A0D2LVW7</accession>
<reference evidence="8 9" key="1">
    <citation type="journal article" date="2013" name="BMC Genomics">
        <title>Reconstruction of the lipid metabolism for the microalga Monoraphidium neglectum from its genome sequence reveals characteristics suitable for biofuel production.</title>
        <authorList>
            <person name="Bogen C."/>
            <person name="Al-Dilaimi A."/>
            <person name="Albersmeier A."/>
            <person name="Wichmann J."/>
            <person name="Grundmann M."/>
            <person name="Rupp O."/>
            <person name="Lauersen K.J."/>
            <person name="Blifernez-Klassen O."/>
            <person name="Kalinowski J."/>
            <person name="Goesmann A."/>
            <person name="Mussgnug J.H."/>
            <person name="Kruse O."/>
        </authorList>
    </citation>
    <scope>NUCLEOTIDE SEQUENCE [LARGE SCALE GENOMIC DNA]</scope>
    <source>
        <strain evidence="8 9">SAG 48.87</strain>
    </source>
</reference>
<dbReference type="NCBIfam" id="TIGR03635">
    <property type="entry name" value="uS17_bact"/>
    <property type="match status" value="1"/>
</dbReference>
<dbReference type="Pfam" id="PF00366">
    <property type="entry name" value="Ribosomal_S17"/>
    <property type="match status" value="1"/>
</dbReference>
<evidence type="ECO:0000256" key="2">
    <source>
        <dbReference type="ARBA" id="ARBA00010254"/>
    </source>
</evidence>
<dbReference type="GO" id="GO:1990904">
    <property type="term" value="C:ribonucleoprotein complex"/>
    <property type="evidence" value="ECO:0007669"/>
    <property type="project" value="UniProtKB-KW"/>
</dbReference>
<dbReference type="PRINTS" id="PR00973">
    <property type="entry name" value="RIBOSOMALS17"/>
</dbReference>
<dbReference type="KEGG" id="mng:MNEG_14271"/>
<evidence type="ECO:0000256" key="5">
    <source>
        <dbReference type="ARBA" id="ARBA00022980"/>
    </source>
</evidence>
<evidence type="ECO:0000256" key="7">
    <source>
        <dbReference type="ARBA" id="ARBA00035251"/>
    </source>
</evidence>
<dbReference type="GeneID" id="25731817"/>
<evidence type="ECO:0000256" key="1">
    <source>
        <dbReference type="ARBA" id="ARBA00002932"/>
    </source>
</evidence>
<evidence type="ECO:0000313" key="8">
    <source>
        <dbReference type="EMBL" id="KIY93691.1"/>
    </source>
</evidence>
<proteinExistence type="inferred from homology"/>
<keyword evidence="9" id="KW-1185">Reference proteome</keyword>
<dbReference type="NCBIfam" id="NF004123">
    <property type="entry name" value="PRK05610.1"/>
    <property type="match status" value="1"/>
</dbReference>
<dbReference type="PANTHER" id="PTHR10744:SF1">
    <property type="entry name" value="SMALL RIBOSOMAL SUBUNIT PROTEIN US17M"/>
    <property type="match status" value="1"/>
</dbReference>
<evidence type="ECO:0000256" key="3">
    <source>
        <dbReference type="ARBA" id="ARBA00022730"/>
    </source>
</evidence>
<dbReference type="GO" id="GO:0006412">
    <property type="term" value="P:translation"/>
    <property type="evidence" value="ECO:0007669"/>
    <property type="project" value="InterPro"/>
</dbReference>
<comment type="similarity">
    <text evidence="2">Belongs to the universal ribosomal protein uS17 family.</text>
</comment>
<keyword evidence="4" id="KW-0694">RNA-binding</keyword>
<dbReference type="GO" id="GO:0005840">
    <property type="term" value="C:ribosome"/>
    <property type="evidence" value="ECO:0007669"/>
    <property type="project" value="UniProtKB-KW"/>
</dbReference>
<dbReference type="OrthoDB" id="274752at2759"/>
<sequence>MQAISQQRAFSSSMRPATRARTVVVRASQSLQGKVVSTSMNKGVVVAVERLSPHGEYQKRVRITKRYIAHDENSTASVGDYVRLEGCRPLSKNKRFTVAEVVRKAD</sequence>
<dbReference type="InterPro" id="IPR019984">
    <property type="entry name" value="Ribosomal_uS17_bact/chlr"/>
</dbReference>
<dbReference type="EMBL" id="KK104589">
    <property type="protein sequence ID" value="KIY93691.1"/>
    <property type="molecule type" value="Genomic_DNA"/>
</dbReference>
<dbReference type="GO" id="GO:0003735">
    <property type="term" value="F:structural constituent of ribosome"/>
    <property type="evidence" value="ECO:0007669"/>
    <property type="project" value="InterPro"/>
</dbReference>
<dbReference type="InterPro" id="IPR000266">
    <property type="entry name" value="Ribosomal_uS17"/>
</dbReference>
<dbReference type="Gene3D" id="2.40.50.140">
    <property type="entry name" value="Nucleic acid-binding proteins"/>
    <property type="match status" value="1"/>
</dbReference>
<dbReference type="AlphaFoldDB" id="A0A0D2LVW7"/>
<keyword evidence="6" id="KW-0687">Ribonucleoprotein</keyword>
<dbReference type="CDD" id="cd00364">
    <property type="entry name" value="Ribosomal_uS17"/>
    <property type="match status" value="1"/>
</dbReference>
<dbReference type="RefSeq" id="XP_013892711.1">
    <property type="nucleotide sequence ID" value="XM_014037257.1"/>
</dbReference>
<dbReference type="STRING" id="145388.A0A0D2LVW7"/>
<dbReference type="GO" id="GO:0005739">
    <property type="term" value="C:mitochondrion"/>
    <property type="evidence" value="ECO:0007669"/>
    <property type="project" value="TreeGrafter"/>
</dbReference>
<name>A0A0D2LVW7_9CHLO</name>
<dbReference type="GO" id="GO:0019843">
    <property type="term" value="F:rRNA binding"/>
    <property type="evidence" value="ECO:0007669"/>
    <property type="project" value="UniProtKB-KW"/>
</dbReference>
<organism evidence="8 9">
    <name type="scientific">Monoraphidium neglectum</name>
    <dbReference type="NCBI Taxonomy" id="145388"/>
    <lineage>
        <taxon>Eukaryota</taxon>
        <taxon>Viridiplantae</taxon>
        <taxon>Chlorophyta</taxon>
        <taxon>core chlorophytes</taxon>
        <taxon>Chlorophyceae</taxon>
        <taxon>CS clade</taxon>
        <taxon>Sphaeropleales</taxon>
        <taxon>Selenastraceae</taxon>
        <taxon>Monoraphidium</taxon>
    </lineage>
</organism>
<protein>
    <recommendedName>
        <fullName evidence="7">Small ribosomal subunit protein uS17c</fullName>
    </recommendedName>
</protein>
<evidence type="ECO:0000256" key="4">
    <source>
        <dbReference type="ARBA" id="ARBA00022884"/>
    </source>
</evidence>
<evidence type="ECO:0000256" key="6">
    <source>
        <dbReference type="ARBA" id="ARBA00023274"/>
    </source>
</evidence>
<dbReference type="Proteomes" id="UP000054498">
    <property type="component" value="Unassembled WGS sequence"/>
</dbReference>
<comment type="function">
    <text evidence="1">One of the primary rRNA binding proteins, it binds specifically to the 5'-end of 16S ribosomal RNA.</text>
</comment>
<gene>
    <name evidence="8" type="ORF">MNEG_14271</name>
</gene>
<keyword evidence="3" id="KW-0699">rRNA-binding</keyword>
<dbReference type="PANTHER" id="PTHR10744">
    <property type="entry name" value="40S RIBOSOMAL PROTEIN S11 FAMILY MEMBER"/>
    <property type="match status" value="1"/>
</dbReference>
<evidence type="ECO:0000313" key="9">
    <source>
        <dbReference type="Proteomes" id="UP000054498"/>
    </source>
</evidence>
<dbReference type="InterPro" id="IPR012340">
    <property type="entry name" value="NA-bd_OB-fold"/>
</dbReference>
<dbReference type="HAMAP" id="MF_01345_B">
    <property type="entry name" value="Ribosomal_uS17_B"/>
    <property type="match status" value="1"/>
</dbReference>